<evidence type="ECO:0000313" key="3">
    <source>
        <dbReference type="Proteomes" id="UP000319502"/>
    </source>
</evidence>
<organism evidence="2 3">
    <name type="scientific">Denitromonas halophila</name>
    <dbReference type="NCBI Taxonomy" id="1629404"/>
    <lineage>
        <taxon>Bacteria</taxon>
        <taxon>Pseudomonadati</taxon>
        <taxon>Pseudomonadota</taxon>
        <taxon>Betaproteobacteria</taxon>
        <taxon>Rhodocyclales</taxon>
        <taxon>Zoogloeaceae</taxon>
        <taxon>Denitromonas</taxon>
    </lineage>
</organism>
<reference evidence="2 3" key="1">
    <citation type="submission" date="2019-07" db="EMBL/GenBank/DDBJ databases">
        <title>The pathways for chlorine oxyanion respiration interact through the shared metabolite chlorate.</title>
        <authorList>
            <person name="Barnum T.P."/>
            <person name="Cheng Y."/>
            <person name="Hill K.A."/>
            <person name="Lucas L.N."/>
            <person name="Carlson H.K."/>
            <person name="Coates J.D."/>
        </authorList>
    </citation>
    <scope>NUCLEOTIDE SEQUENCE [LARGE SCALE GENOMIC DNA]</scope>
    <source>
        <strain evidence="2 3">SFB-3</strain>
    </source>
</reference>
<proteinExistence type="predicted"/>
<dbReference type="RefSeq" id="WP_144309857.1">
    <property type="nucleotide sequence ID" value="NZ_VMNK01000011.1"/>
</dbReference>
<feature type="signal peptide" evidence="1">
    <location>
        <begin position="1"/>
        <end position="22"/>
    </location>
</feature>
<dbReference type="Proteomes" id="UP000319502">
    <property type="component" value="Unassembled WGS sequence"/>
</dbReference>
<accession>A0A557QQN8</accession>
<comment type="caution">
    <text evidence="2">The sequence shown here is derived from an EMBL/GenBank/DDBJ whole genome shotgun (WGS) entry which is preliminary data.</text>
</comment>
<name>A0A557QQN8_9RHOO</name>
<evidence type="ECO:0008006" key="4">
    <source>
        <dbReference type="Google" id="ProtNLM"/>
    </source>
</evidence>
<evidence type="ECO:0000256" key="1">
    <source>
        <dbReference type="SAM" id="SignalP"/>
    </source>
</evidence>
<feature type="chain" id="PRO_5022204391" description="DUF4148 domain-containing protein" evidence="1">
    <location>
        <begin position="23"/>
        <end position="96"/>
    </location>
</feature>
<keyword evidence="1" id="KW-0732">Signal</keyword>
<dbReference type="AlphaFoldDB" id="A0A557QQN8"/>
<protein>
    <recommendedName>
        <fullName evidence="4">DUF4148 domain-containing protein</fullName>
    </recommendedName>
</protein>
<dbReference type="EMBL" id="VMNK01000011">
    <property type="protein sequence ID" value="TVO55230.1"/>
    <property type="molecule type" value="Genomic_DNA"/>
</dbReference>
<gene>
    <name evidence="2" type="ORF">FHP91_12135</name>
</gene>
<keyword evidence="3" id="KW-1185">Reference proteome</keyword>
<sequence>MNRLRRCALFVAVLAMSGIATAQNDDDGIYSRQILNDQNRAWRADIRASVSQFAHISADADRPERRQLSDAERLEMRRDIDEAIRKAYGKRQRQRP</sequence>
<evidence type="ECO:0000313" key="2">
    <source>
        <dbReference type="EMBL" id="TVO55230.1"/>
    </source>
</evidence>